<evidence type="ECO:0000313" key="2">
    <source>
        <dbReference type="Proteomes" id="UP001218218"/>
    </source>
</evidence>
<protein>
    <submittedName>
        <fullName evidence="1">Uncharacterized protein</fullName>
    </submittedName>
</protein>
<dbReference type="AlphaFoldDB" id="A0AAD7ALG7"/>
<evidence type="ECO:0000313" key="1">
    <source>
        <dbReference type="EMBL" id="KAJ7362283.1"/>
    </source>
</evidence>
<gene>
    <name evidence="1" type="ORF">DFH08DRAFT_799334</name>
</gene>
<name>A0AAD7ALG7_9AGAR</name>
<keyword evidence="2" id="KW-1185">Reference proteome</keyword>
<dbReference type="EMBL" id="JARIHO010000004">
    <property type="protein sequence ID" value="KAJ7362283.1"/>
    <property type="molecule type" value="Genomic_DNA"/>
</dbReference>
<proteinExistence type="predicted"/>
<comment type="caution">
    <text evidence="1">The sequence shown here is derived from an EMBL/GenBank/DDBJ whole genome shotgun (WGS) entry which is preliminary data.</text>
</comment>
<reference evidence="1" key="1">
    <citation type="submission" date="2023-03" db="EMBL/GenBank/DDBJ databases">
        <title>Massive genome expansion in bonnet fungi (Mycena s.s.) driven by repeated elements and novel gene families across ecological guilds.</title>
        <authorList>
            <consortium name="Lawrence Berkeley National Laboratory"/>
            <person name="Harder C.B."/>
            <person name="Miyauchi S."/>
            <person name="Viragh M."/>
            <person name="Kuo A."/>
            <person name="Thoen E."/>
            <person name="Andreopoulos B."/>
            <person name="Lu D."/>
            <person name="Skrede I."/>
            <person name="Drula E."/>
            <person name="Henrissat B."/>
            <person name="Morin E."/>
            <person name="Kohler A."/>
            <person name="Barry K."/>
            <person name="LaButti K."/>
            <person name="Morin E."/>
            <person name="Salamov A."/>
            <person name="Lipzen A."/>
            <person name="Mereny Z."/>
            <person name="Hegedus B."/>
            <person name="Baldrian P."/>
            <person name="Stursova M."/>
            <person name="Weitz H."/>
            <person name="Taylor A."/>
            <person name="Grigoriev I.V."/>
            <person name="Nagy L.G."/>
            <person name="Martin F."/>
            <person name="Kauserud H."/>
        </authorList>
    </citation>
    <scope>NUCLEOTIDE SEQUENCE</scope>
    <source>
        <strain evidence="1">CBHHK002</strain>
    </source>
</reference>
<sequence>MKIGKARENPGVTACLPIFSTPEEYFEVPSMCFQAWPPELALALPSGPPHSVPQVLDPQSAPSRQLVRQAFASSLRPSSLGRPLTPEGLKNLRYFWLSSSTMDEYIEEGRVAQITDDRGALLCKPKNVGDVMEQGEGADISQAEGKTPPRAPMFFGRINLHPGFWMRCRRRANLLGYFQLPGSIRGVEEHKIYTHIQMAPFSEPIE</sequence>
<organism evidence="1 2">
    <name type="scientific">Mycena albidolilacea</name>
    <dbReference type="NCBI Taxonomy" id="1033008"/>
    <lineage>
        <taxon>Eukaryota</taxon>
        <taxon>Fungi</taxon>
        <taxon>Dikarya</taxon>
        <taxon>Basidiomycota</taxon>
        <taxon>Agaricomycotina</taxon>
        <taxon>Agaricomycetes</taxon>
        <taxon>Agaricomycetidae</taxon>
        <taxon>Agaricales</taxon>
        <taxon>Marasmiineae</taxon>
        <taxon>Mycenaceae</taxon>
        <taxon>Mycena</taxon>
    </lineage>
</organism>
<dbReference type="Proteomes" id="UP001218218">
    <property type="component" value="Unassembled WGS sequence"/>
</dbReference>
<accession>A0AAD7ALG7</accession>